<accession>A0AAN6V694</accession>
<name>A0AAN6V694_9PEZI</name>
<evidence type="ECO:0000313" key="3">
    <source>
        <dbReference type="Proteomes" id="UP001302676"/>
    </source>
</evidence>
<reference evidence="2" key="2">
    <citation type="submission" date="2023-05" db="EMBL/GenBank/DDBJ databases">
        <authorList>
            <consortium name="Lawrence Berkeley National Laboratory"/>
            <person name="Steindorff A."/>
            <person name="Hensen N."/>
            <person name="Bonometti L."/>
            <person name="Westerberg I."/>
            <person name="Brannstrom I.O."/>
            <person name="Guillou S."/>
            <person name="Cros-Aarteil S."/>
            <person name="Calhoun S."/>
            <person name="Haridas S."/>
            <person name="Kuo A."/>
            <person name="Mondo S."/>
            <person name="Pangilinan J."/>
            <person name="Riley R."/>
            <person name="Labutti K."/>
            <person name="Andreopoulos B."/>
            <person name="Lipzen A."/>
            <person name="Chen C."/>
            <person name="Yanf M."/>
            <person name="Daum C."/>
            <person name="Ng V."/>
            <person name="Clum A."/>
            <person name="Ohm R."/>
            <person name="Martin F."/>
            <person name="Silar P."/>
            <person name="Natvig D."/>
            <person name="Lalanne C."/>
            <person name="Gautier V."/>
            <person name="Ament-Velasquez S.L."/>
            <person name="Kruys A."/>
            <person name="Hutchinson M.I."/>
            <person name="Powell A.J."/>
            <person name="Barry K."/>
            <person name="Miller A.N."/>
            <person name="Grigoriev I.V."/>
            <person name="Debuchy R."/>
            <person name="Gladieux P."/>
            <person name="Thoren M.H."/>
            <person name="Johannesson H."/>
        </authorList>
    </citation>
    <scope>NUCLEOTIDE SEQUENCE</scope>
    <source>
        <strain evidence="2">CBS 141.50</strain>
    </source>
</reference>
<gene>
    <name evidence="2" type="ORF">C8A04DRAFT_26560</name>
</gene>
<keyword evidence="3" id="KW-1185">Reference proteome</keyword>
<proteinExistence type="predicted"/>
<evidence type="ECO:0000256" key="1">
    <source>
        <dbReference type="SAM" id="Phobius"/>
    </source>
</evidence>
<keyword evidence="1" id="KW-0472">Membrane</keyword>
<dbReference type="AlphaFoldDB" id="A0AAN6V694"/>
<dbReference type="Proteomes" id="UP001302676">
    <property type="component" value="Unassembled WGS sequence"/>
</dbReference>
<reference evidence="2" key="1">
    <citation type="journal article" date="2023" name="Mol. Phylogenet. Evol.">
        <title>Genome-scale phylogeny and comparative genomics of the fungal order Sordariales.</title>
        <authorList>
            <person name="Hensen N."/>
            <person name="Bonometti L."/>
            <person name="Westerberg I."/>
            <person name="Brannstrom I.O."/>
            <person name="Guillou S."/>
            <person name="Cros-Aarteil S."/>
            <person name="Calhoun S."/>
            <person name="Haridas S."/>
            <person name="Kuo A."/>
            <person name="Mondo S."/>
            <person name="Pangilinan J."/>
            <person name="Riley R."/>
            <person name="LaButti K."/>
            <person name="Andreopoulos B."/>
            <person name="Lipzen A."/>
            <person name="Chen C."/>
            <person name="Yan M."/>
            <person name="Daum C."/>
            <person name="Ng V."/>
            <person name="Clum A."/>
            <person name="Steindorff A."/>
            <person name="Ohm R.A."/>
            <person name="Martin F."/>
            <person name="Silar P."/>
            <person name="Natvig D.O."/>
            <person name="Lalanne C."/>
            <person name="Gautier V."/>
            <person name="Ament-Velasquez S.L."/>
            <person name="Kruys A."/>
            <person name="Hutchinson M.I."/>
            <person name="Powell A.J."/>
            <person name="Barry K."/>
            <person name="Miller A.N."/>
            <person name="Grigoriev I.V."/>
            <person name="Debuchy R."/>
            <person name="Gladieux P."/>
            <person name="Hiltunen Thoren M."/>
            <person name="Johannesson H."/>
        </authorList>
    </citation>
    <scope>NUCLEOTIDE SEQUENCE</scope>
    <source>
        <strain evidence="2">CBS 141.50</strain>
    </source>
</reference>
<dbReference type="EMBL" id="MU853567">
    <property type="protein sequence ID" value="KAK4145562.1"/>
    <property type="molecule type" value="Genomic_DNA"/>
</dbReference>
<keyword evidence="1" id="KW-1133">Transmembrane helix</keyword>
<dbReference type="RefSeq" id="XP_062638933.1">
    <property type="nucleotide sequence ID" value="XM_062779967.1"/>
</dbReference>
<comment type="caution">
    <text evidence="2">The sequence shown here is derived from an EMBL/GenBank/DDBJ whole genome shotgun (WGS) entry which is preliminary data.</text>
</comment>
<sequence length="242" mass="26947">MVAHFDLLQTLQTWTSQLPSQLPSLPPSLTNHLPLLSLPTKFPLDLNLNLPTNLPKFNLPTKLTFTKSTLITLPTKFTLISLPTTKFALPRLSLGKLSTLVDQDQDQLLNRIWIGLLVLEALLVLGVLLRGVLGVRFRFRSRPRSRWSGRELKGDGRYEDGDGRLMSPWNSPMGSPIGSPVVSPVGSPVRGGGYYRSGYGQKDGYFGYEGYEYGYRDGYQRRRSLGVGSGRGGMEDGYGWEK</sequence>
<dbReference type="GeneID" id="87816580"/>
<feature type="transmembrane region" description="Helical" evidence="1">
    <location>
        <begin position="112"/>
        <end position="133"/>
    </location>
</feature>
<evidence type="ECO:0000313" key="2">
    <source>
        <dbReference type="EMBL" id="KAK4145562.1"/>
    </source>
</evidence>
<protein>
    <submittedName>
        <fullName evidence="2">Uncharacterized protein</fullName>
    </submittedName>
</protein>
<organism evidence="2 3">
    <name type="scientific">Dichotomopilus funicola</name>
    <dbReference type="NCBI Taxonomy" id="1934379"/>
    <lineage>
        <taxon>Eukaryota</taxon>
        <taxon>Fungi</taxon>
        <taxon>Dikarya</taxon>
        <taxon>Ascomycota</taxon>
        <taxon>Pezizomycotina</taxon>
        <taxon>Sordariomycetes</taxon>
        <taxon>Sordariomycetidae</taxon>
        <taxon>Sordariales</taxon>
        <taxon>Chaetomiaceae</taxon>
        <taxon>Dichotomopilus</taxon>
    </lineage>
</organism>
<keyword evidence="1" id="KW-0812">Transmembrane</keyword>